<proteinExistence type="predicted"/>
<dbReference type="Proteomes" id="UP001162992">
    <property type="component" value="Chromosome 10"/>
</dbReference>
<evidence type="ECO:0000313" key="2">
    <source>
        <dbReference type="Proteomes" id="UP001162992"/>
    </source>
</evidence>
<gene>
    <name evidence="1" type="ORF">O6H91_10G026400</name>
</gene>
<dbReference type="EMBL" id="CM055101">
    <property type="protein sequence ID" value="KAJ7540682.1"/>
    <property type="molecule type" value="Genomic_DNA"/>
</dbReference>
<protein>
    <submittedName>
        <fullName evidence="1">Uncharacterized protein</fullName>
    </submittedName>
</protein>
<organism evidence="1 2">
    <name type="scientific">Diphasiastrum complanatum</name>
    <name type="common">Issler's clubmoss</name>
    <name type="synonym">Lycopodium complanatum</name>
    <dbReference type="NCBI Taxonomy" id="34168"/>
    <lineage>
        <taxon>Eukaryota</taxon>
        <taxon>Viridiplantae</taxon>
        <taxon>Streptophyta</taxon>
        <taxon>Embryophyta</taxon>
        <taxon>Tracheophyta</taxon>
        <taxon>Lycopodiopsida</taxon>
        <taxon>Lycopodiales</taxon>
        <taxon>Lycopodiaceae</taxon>
        <taxon>Lycopodioideae</taxon>
        <taxon>Diphasiastrum</taxon>
    </lineage>
</organism>
<comment type="caution">
    <text evidence="1">The sequence shown here is derived from an EMBL/GenBank/DDBJ whole genome shotgun (WGS) entry which is preliminary data.</text>
</comment>
<evidence type="ECO:0000313" key="1">
    <source>
        <dbReference type="EMBL" id="KAJ7540682.1"/>
    </source>
</evidence>
<reference evidence="2" key="1">
    <citation type="journal article" date="2024" name="Proc. Natl. Acad. Sci. U.S.A.">
        <title>Extraordinary preservation of gene collinearity over three hundred million years revealed in homosporous lycophytes.</title>
        <authorList>
            <person name="Li C."/>
            <person name="Wickell D."/>
            <person name="Kuo L.Y."/>
            <person name="Chen X."/>
            <person name="Nie B."/>
            <person name="Liao X."/>
            <person name="Peng D."/>
            <person name="Ji J."/>
            <person name="Jenkins J."/>
            <person name="Williams M."/>
            <person name="Shu S."/>
            <person name="Plott C."/>
            <person name="Barry K."/>
            <person name="Rajasekar S."/>
            <person name="Grimwood J."/>
            <person name="Han X."/>
            <person name="Sun S."/>
            <person name="Hou Z."/>
            <person name="He W."/>
            <person name="Dai G."/>
            <person name="Sun C."/>
            <person name="Schmutz J."/>
            <person name="Leebens-Mack J.H."/>
            <person name="Li F.W."/>
            <person name="Wang L."/>
        </authorList>
    </citation>
    <scope>NUCLEOTIDE SEQUENCE [LARGE SCALE GENOMIC DNA]</scope>
    <source>
        <strain evidence="2">cv. PW_Plant_1</strain>
    </source>
</reference>
<accession>A0ACC2CFB5</accession>
<keyword evidence="2" id="KW-1185">Reference proteome</keyword>
<name>A0ACC2CFB5_DIPCM</name>
<sequence>MVRCIRKRKPGSELALVDVAQSSLGFSTRARSLVLEQGCEAPSIDPVSCYLELRSKRLEKPNQSSKDEPHCDRNLQCNLQEQSSHHPETLWVDDSLVNKSGTILNNLQSETGGRVHERARSFSSTESDRRSKSDSNVGSEAIINAGHSRSNSVSFPQENVMRAVSTYTKDYVGGEYPQLYWKPDSKQINEPSENNIRRNLKPMERFYGDNAVNHEIFILKDSSDISQAHEGPSTSSLEREETVEEAPRSSSRTVTQFARALALNLRHQKLTDTPTVTEIEEFFEEDEKQRQIIFMTRYNFDPVNDVPLTGRFDWVRLQHE</sequence>